<evidence type="ECO:0000313" key="3">
    <source>
        <dbReference type="Proteomes" id="UP000178170"/>
    </source>
</evidence>
<proteinExistence type="predicted"/>
<organism evidence="2 3">
    <name type="scientific">Candidatus Wildermuthbacteria bacterium RIFCSPHIGHO2_01_FULL_48_27b</name>
    <dbReference type="NCBI Taxonomy" id="1802447"/>
    <lineage>
        <taxon>Bacteria</taxon>
        <taxon>Candidatus Wildermuthiibacteriota</taxon>
    </lineage>
</organism>
<dbReference type="Pfam" id="PF08241">
    <property type="entry name" value="Methyltransf_11"/>
    <property type="match status" value="1"/>
</dbReference>
<dbReference type="GO" id="GO:0008757">
    <property type="term" value="F:S-adenosylmethionine-dependent methyltransferase activity"/>
    <property type="evidence" value="ECO:0007669"/>
    <property type="project" value="InterPro"/>
</dbReference>
<dbReference type="AlphaFoldDB" id="A0A1G2QXC8"/>
<evidence type="ECO:0000313" key="2">
    <source>
        <dbReference type="EMBL" id="OHA64809.1"/>
    </source>
</evidence>
<dbReference type="SUPFAM" id="SSF53335">
    <property type="entry name" value="S-adenosyl-L-methionine-dependent methyltransferases"/>
    <property type="match status" value="1"/>
</dbReference>
<feature type="domain" description="Methyltransferase type 11" evidence="1">
    <location>
        <begin position="51"/>
        <end position="147"/>
    </location>
</feature>
<dbReference type="InterPro" id="IPR013216">
    <property type="entry name" value="Methyltransf_11"/>
</dbReference>
<evidence type="ECO:0000259" key="1">
    <source>
        <dbReference type="Pfam" id="PF08241"/>
    </source>
</evidence>
<gene>
    <name evidence="2" type="ORF">A2843_00740</name>
</gene>
<dbReference type="InterPro" id="IPR050508">
    <property type="entry name" value="Methyltransf_Superfamily"/>
</dbReference>
<accession>A0A1G2QXC8</accession>
<name>A0A1G2QXC8_9BACT</name>
<dbReference type="Proteomes" id="UP000178170">
    <property type="component" value="Unassembled WGS sequence"/>
</dbReference>
<dbReference type="Gene3D" id="3.40.50.150">
    <property type="entry name" value="Vaccinia Virus protein VP39"/>
    <property type="match status" value="1"/>
</dbReference>
<dbReference type="CDD" id="cd02440">
    <property type="entry name" value="AdoMet_MTases"/>
    <property type="match status" value="1"/>
</dbReference>
<dbReference type="PANTHER" id="PTHR42912">
    <property type="entry name" value="METHYLTRANSFERASE"/>
    <property type="match status" value="1"/>
</dbReference>
<dbReference type="EMBL" id="MHTS01000007">
    <property type="protein sequence ID" value="OHA64809.1"/>
    <property type="molecule type" value="Genomic_DNA"/>
</dbReference>
<protein>
    <recommendedName>
        <fullName evidence="1">Methyltransferase type 11 domain-containing protein</fullName>
    </recommendedName>
</protein>
<comment type="caution">
    <text evidence="2">The sequence shown here is derived from an EMBL/GenBank/DDBJ whole genome shotgun (WGS) entry which is preliminary data.</text>
</comment>
<sequence length="258" mass="29527">MNNSDFLKKQYRTSDNLNARAQLHEKFSTSKYRWQIWVFDQIQSDKKLSVLELGCGTGELWLQNKSRINGKWNITLSDFSRGMVEKAQQKLAGIKNIEYKVFGVESIPFPSNFFDMVIANHVLFHAQNVEQAIGEIARILKDDGVFYAATNGEAHTKEIFDIIFQTTGQNHKGEFSSFTAENGAELLSKQFPKVAVRSYPDSLMVTEMEPLFEYIMSMGYFFTGSEKNAIKKKLQQMFLEKGVVKITKKTALFVAQKQ</sequence>
<reference evidence="2 3" key="1">
    <citation type="journal article" date="2016" name="Nat. Commun.">
        <title>Thousands of microbial genomes shed light on interconnected biogeochemical processes in an aquifer system.</title>
        <authorList>
            <person name="Anantharaman K."/>
            <person name="Brown C.T."/>
            <person name="Hug L.A."/>
            <person name="Sharon I."/>
            <person name="Castelle C.J."/>
            <person name="Probst A.J."/>
            <person name="Thomas B.C."/>
            <person name="Singh A."/>
            <person name="Wilkins M.J."/>
            <person name="Karaoz U."/>
            <person name="Brodie E.L."/>
            <person name="Williams K.H."/>
            <person name="Hubbard S.S."/>
            <person name="Banfield J.F."/>
        </authorList>
    </citation>
    <scope>NUCLEOTIDE SEQUENCE [LARGE SCALE GENOMIC DNA]</scope>
</reference>
<dbReference type="InterPro" id="IPR029063">
    <property type="entry name" value="SAM-dependent_MTases_sf"/>
</dbReference>